<dbReference type="Gene3D" id="3.40.50.1820">
    <property type="entry name" value="alpha/beta hydrolase"/>
    <property type="match status" value="1"/>
</dbReference>
<feature type="compositionally biased region" description="Polar residues" evidence="1">
    <location>
        <begin position="9"/>
        <end position="18"/>
    </location>
</feature>
<proteinExistence type="predicted"/>
<evidence type="ECO:0000259" key="2">
    <source>
        <dbReference type="Pfam" id="PF00561"/>
    </source>
</evidence>
<dbReference type="InterPro" id="IPR029058">
    <property type="entry name" value="AB_hydrolase_fold"/>
</dbReference>
<organism evidence="3 4">
    <name type="scientific">Halorubrum miltondacostae</name>
    <dbReference type="NCBI Taxonomy" id="3076378"/>
    <lineage>
        <taxon>Archaea</taxon>
        <taxon>Methanobacteriati</taxon>
        <taxon>Methanobacteriota</taxon>
        <taxon>Stenosarchaea group</taxon>
        <taxon>Halobacteria</taxon>
        <taxon>Halobacteriales</taxon>
        <taxon>Haloferacaceae</taxon>
        <taxon>Halorubrum</taxon>
    </lineage>
</organism>
<reference evidence="3 4" key="1">
    <citation type="submission" date="2024-06" db="EMBL/GenBank/DDBJ databases">
        <title>Halorubrum miltondacostae sp. nov., a potential PHA producer isolated from an inland solar saltern in Rio Maior, Portugal.</title>
        <authorList>
            <person name="Albuquerque L."/>
            <person name="Viver T."/>
            <person name="Barroso C."/>
            <person name="Claudino R."/>
            <person name="Galvan M."/>
            <person name="Simoes G."/>
            <person name="Lobo Da Cunha A."/>
            <person name="Egas C."/>
        </authorList>
    </citation>
    <scope>NUCLEOTIDE SEQUENCE [LARGE SCALE GENOMIC DNA]</scope>
    <source>
        <strain evidence="3 4">RMP-11</strain>
    </source>
</reference>
<keyword evidence="4" id="KW-1185">Reference proteome</keyword>
<gene>
    <name evidence="3" type="ORF">ABNG04_15790</name>
</gene>
<keyword evidence="3" id="KW-0378">Hydrolase</keyword>
<accession>A0ABD5M6V7</accession>
<evidence type="ECO:0000313" key="3">
    <source>
        <dbReference type="EMBL" id="MEZ3165301.1"/>
    </source>
</evidence>
<dbReference type="PANTHER" id="PTHR43433:SF10">
    <property type="entry name" value="AB HYDROLASE-1 DOMAIN-CONTAINING PROTEIN"/>
    <property type="match status" value="1"/>
</dbReference>
<dbReference type="PANTHER" id="PTHR43433">
    <property type="entry name" value="HYDROLASE, ALPHA/BETA FOLD FAMILY PROTEIN"/>
    <property type="match status" value="1"/>
</dbReference>
<feature type="domain" description="AB hydrolase-1" evidence="2">
    <location>
        <begin position="54"/>
        <end position="292"/>
    </location>
</feature>
<dbReference type="AlphaFoldDB" id="A0ABD5M6V7"/>
<sequence length="306" mass="31800">MVPSYAQVMVTTNSARPDSTSKRRTPARQASSVARSPDGRRIAYATYGDPGGDPVVFFHGMPGSRRLGAVLEPAARANDVRVIAPDRPGYGRSSPRPDRTVGDAAASVRPVLDDLGVERASLVAFSGGAPYAISTAASLGDRVTGVDVVAGATPPSFGDDTPAVQRLLSGLAAATPSVLGALFRGQAWVASRADPSFVVTQYAADADAVPDEAATVVKADFLAAFERHRSGAVTEFRDAANDWGIDLDAVDAPVRLWHGTDDANVPIAGAERLAEALPTAELRVLDGADHLGTLLRAAPEALSRSH</sequence>
<comment type="caution">
    <text evidence="3">The sequence shown here is derived from an EMBL/GenBank/DDBJ whole genome shotgun (WGS) entry which is preliminary data.</text>
</comment>
<dbReference type="InterPro" id="IPR050471">
    <property type="entry name" value="AB_hydrolase"/>
</dbReference>
<dbReference type="EMBL" id="JBEDNY010000007">
    <property type="protein sequence ID" value="MEZ3165301.1"/>
    <property type="molecule type" value="Genomic_DNA"/>
</dbReference>
<dbReference type="GO" id="GO:0016787">
    <property type="term" value="F:hydrolase activity"/>
    <property type="evidence" value="ECO:0007669"/>
    <property type="project" value="UniProtKB-KW"/>
</dbReference>
<dbReference type="Proteomes" id="UP001567572">
    <property type="component" value="Unassembled WGS sequence"/>
</dbReference>
<evidence type="ECO:0000313" key="4">
    <source>
        <dbReference type="Proteomes" id="UP001567572"/>
    </source>
</evidence>
<feature type="region of interest" description="Disordered" evidence="1">
    <location>
        <begin position="1"/>
        <end position="38"/>
    </location>
</feature>
<dbReference type="InterPro" id="IPR000073">
    <property type="entry name" value="AB_hydrolase_1"/>
</dbReference>
<dbReference type="Pfam" id="PF00561">
    <property type="entry name" value="Abhydrolase_1"/>
    <property type="match status" value="1"/>
</dbReference>
<dbReference type="SUPFAM" id="SSF53474">
    <property type="entry name" value="alpha/beta-Hydrolases"/>
    <property type="match status" value="1"/>
</dbReference>
<protein>
    <submittedName>
        <fullName evidence="3">Alpha/beta hydrolase</fullName>
    </submittedName>
</protein>
<name>A0ABD5M6V7_9EURY</name>
<evidence type="ECO:0000256" key="1">
    <source>
        <dbReference type="SAM" id="MobiDB-lite"/>
    </source>
</evidence>